<evidence type="ECO:0000256" key="1">
    <source>
        <dbReference type="ARBA" id="ARBA00004389"/>
    </source>
</evidence>
<organism evidence="7 8">
    <name type="scientific">Shouchella hunanensis</name>
    <dbReference type="NCBI Taxonomy" id="766894"/>
    <lineage>
        <taxon>Bacteria</taxon>
        <taxon>Bacillati</taxon>
        <taxon>Bacillota</taxon>
        <taxon>Bacilli</taxon>
        <taxon>Bacillales</taxon>
        <taxon>Bacillaceae</taxon>
        <taxon>Shouchella</taxon>
    </lineage>
</organism>
<gene>
    <name evidence="7" type="ORF">PQ477_05395</name>
</gene>
<evidence type="ECO:0000313" key="7">
    <source>
        <dbReference type="EMBL" id="WDF04897.1"/>
    </source>
</evidence>
<accession>A0ABY7W7H0</accession>
<dbReference type="RefSeq" id="WP_274273109.1">
    <property type="nucleotide sequence ID" value="NZ_CP117834.1"/>
</dbReference>
<dbReference type="Gene3D" id="3.40.50.2000">
    <property type="entry name" value="Glycogen Phosphorylase B"/>
    <property type="match status" value="1"/>
</dbReference>
<evidence type="ECO:0000256" key="6">
    <source>
        <dbReference type="SAM" id="Phobius"/>
    </source>
</evidence>
<protein>
    <submittedName>
        <fullName evidence="7">Polysaccharide biosynthesis protein</fullName>
    </submittedName>
</protein>
<keyword evidence="2 6" id="KW-0812">Transmembrane</keyword>
<dbReference type="Proteomes" id="UP001215143">
    <property type="component" value="Chromosome"/>
</dbReference>
<sequence length="151" mass="17513">MKITLISSTGGHWAQLLQLQKVISEEKHVELNLITEKNRTNSSMDCSFLLQQDRKNIFFTFIFLINIIKSLYFVITVRPKYVISTGAGSVIPYLFFAKLFGSKVIYIESFAKVNSPTITGRIVYKFADHFFVQWENMLKFYPNALYKGSLY</sequence>
<dbReference type="EMBL" id="CP117834">
    <property type="protein sequence ID" value="WDF04897.1"/>
    <property type="molecule type" value="Genomic_DNA"/>
</dbReference>
<evidence type="ECO:0000256" key="4">
    <source>
        <dbReference type="ARBA" id="ARBA00022989"/>
    </source>
</evidence>
<evidence type="ECO:0000313" key="8">
    <source>
        <dbReference type="Proteomes" id="UP001215143"/>
    </source>
</evidence>
<dbReference type="NCBIfam" id="NF041549">
    <property type="entry name" value="PssD"/>
    <property type="match status" value="1"/>
</dbReference>
<proteinExistence type="predicted"/>
<keyword evidence="8" id="KW-1185">Reference proteome</keyword>
<comment type="subcellular location">
    <subcellularLocation>
        <location evidence="1">Endoplasmic reticulum membrane</location>
        <topology evidence="1">Single-pass membrane protein</topology>
    </subcellularLocation>
</comment>
<reference evidence="7 8" key="1">
    <citation type="submission" date="2023-02" db="EMBL/GenBank/DDBJ databases">
        <authorList>
            <person name="Liu G."/>
        </authorList>
    </citation>
    <scope>NUCLEOTIDE SEQUENCE [LARGE SCALE GENOMIC DNA]</scope>
    <source>
        <strain evidence="7 8">DSM 23008</strain>
    </source>
</reference>
<dbReference type="Pfam" id="PF08660">
    <property type="entry name" value="Alg14"/>
    <property type="match status" value="1"/>
</dbReference>
<feature type="transmembrane region" description="Helical" evidence="6">
    <location>
        <begin position="57"/>
        <end position="75"/>
    </location>
</feature>
<dbReference type="PANTHER" id="PTHR12154:SF4">
    <property type="entry name" value="UDP-N-ACETYLGLUCOSAMINE TRANSFERASE SUBUNIT ALG14 HOMOLOG"/>
    <property type="match status" value="1"/>
</dbReference>
<evidence type="ECO:0000256" key="5">
    <source>
        <dbReference type="ARBA" id="ARBA00023136"/>
    </source>
</evidence>
<keyword evidence="5 6" id="KW-0472">Membrane</keyword>
<dbReference type="SUPFAM" id="SSF53756">
    <property type="entry name" value="UDP-Glycosyltransferase/glycogen phosphorylase"/>
    <property type="match status" value="1"/>
</dbReference>
<evidence type="ECO:0000256" key="2">
    <source>
        <dbReference type="ARBA" id="ARBA00022692"/>
    </source>
</evidence>
<evidence type="ECO:0000256" key="3">
    <source>
        <dbReference type="ARBA" id="ARBA00022824"/>
    </source>
</evidence>
<keyword evidence="3" id="KW-0256">Endoplasmic reticulum</keyword>
<feature type="transmembrane region" description="Helical" evidence="6">
    <location>
        <begin position="81"/>
        <end position="100"/>
    </location>
</feature>
<dbReference type="PANTHER" id="PTHR12154">
    <property type="entry name" value="GLYCOSYL TRANSFERASE-RELATED"/>
    <property type="match status" value="1"/>
</dbReference>
<dbReference type="InterPro" id="IPR013969">
    <property type="entry name" value="Oligosacch_biosynth_Alg14"/>
</dbReference>
<keyword evidence="4 6" id="KW-1133">Transmembrane helix</keyword>
<name>A0ABY7W7H0_9BACI</name>